<feature type="transmembrane region" description="Helical" evidence="5">
    <location>
        <begin position="182"/>
        <end position="204"/>
    </location>
</feature>
<keyword evidence="4 5" id="KW-0472">Membrane</keyword>
<dbReference type="InterPro" id="IPR000620">
    <property type="entry name" value="EamA_dom"/>
</dbReference>
<gene>
    <name evidence="7" type="ORF">A3K86_15070</name>
</gene>
<keyword evidence="8" id="KW-1185">Reference proteome</keyword>
<reference evidence="7 8" key="1">
    <citation type="submission" date="2016-03" db="EMBL/GenBank/DDBJ databases">
        <title>Photobacterium proteolyticum sp. nov. a protease producing bacterium isolated from ocean sediments of Laizhou Bay.</title>
        <authorList>
            <person name="Li Y."/>
        </authorList>
    </citation>
    <scope>NUCLEOTIDE SEQUENCE [LARGE SCALE GENOMIC DNA]</scope>
    <source>
        <strain evidence="7 8">R-40508</strain>
    </source>
</reference>
<accession>A0A178K7P2</accession>
<evidence type="ECO:0000256" key="5">
    <source>
        <dbReference type="SAM" id="Phobius"/>
    </source>
</evidence>
<feature type="transmembrane region" description="Helical" evidence="5">
    <location>
        <begin position="127"/>
        <end position="146"/>
    </location>
</feature>
<feature type="transmembrane region" description="Helical" evidence="5">
    <location>
        <begin position="238"/>
        <end position="258"/>
    </location>
</feature>
<dbReference type="Pfam" id="PF00892">
    <property type="entry name" value="EamA"/>
    <property type="match status" value="2"/>
</dbReference>
<sequence length="305" mass="33388">MLANIPNTTKGVLLALVSTALFVVVGMIVRMLSDTIDTFQILFFRQLIFIAVLMPAIARNLDILVKPKQIKLHTMRIIGAFTALYLGFVTVSQLPFADAQALGFLQVLFVALISRSFLAETVSPSRWFTIAVGFVGVILIVQPSFYAASFTYVITGVIAAIGAAVAVICVRKVAQTEPQITLLTYQAVFIGLIAFIPSLNHWHWPTWQELSLLILVGLLSSVGQWVGVTAYKYGQANIIANVQYVSIIYSLILGFLIFAETPNLIAITGTGVLILSAALPLLYQNWKTQYNESQSNEKSPSKVSE</sequence>
<comment type="subcellular location">
    <subcellularLocation>
        <location evidence="1">Membrane</location>
        <topology evidence="1">Multi-pass membrane protein</topology>
    </subcellularLocation>
</comment>
<evidence type="ECO:0000256" key="4">
    <source>
        <dbReference type="ARBA" id="ARBA00023136"/>
    </source>
</evidence>
<dbReference type="PANTHER" id="PTHR22911">
    <property type="entry name" value="ACYL-MALONYL CONDENSING ENZYME-RELATED"/>
    <property type="match status" value="1"/>
</dbReference>
<feature type="transmembrane region" description="Helical" evidence="5">
    <location>
        <begin position="38"/>
        <end position="57"/>
    </location>
</feature>
<keyword evidence="3 5" id="KW-1133">Transmembrane helix</keyword>
<feature type="transmembrane region" description="Helical" evidence="5">
    <location>
        <begin position="77"/>
        <end position="95"/>
    </location>
</feature>
<dbReference type="Proteomes" id="UP000078503">
    <property type="component" value="Unassembled WGS sequence"/>
</dbReference>
<evidence type="ECO:0000313" key="8">
    <source>
        <dbReference type="Proteomes" id="UP000078503"/>
    </source>
</evidence>
<proteinExistence type="predicted"/>
<feature type="transmembrane region" description="Helical" evidence="5">
    <location>
        <begin position="264"/>
        <end position="283"/>
    </location>
</feature>
<feature type="domain" description="EamA" evidence="6">
    <location>
        <begin position="10"/>
        <end position="141"/>
    </location>
</feature>
<feature type="transmembrane region" description="Helical" evidence="5">
    <location>
        <begin position="152"/>
        <end position="170"/>
    </location>
</feature>
<evidence type="ECO:0000256" key="1">
    <source>
        <dbReference type="ARBA" id="ARBA00004141"/>
    </source>
</evidence>
<dbReference type="InterPro" id="IPR037185">
    <property type="entry name" value="EmrE-like"/>
</dbReference>
<dbReference type="EMBL" id="LVHF01000029">
    <property type="protein sequence ID" value="OAN13358.1"/>
    <property type="molecule type" value="Genomic_DNA"/>
</dbReference>
<feature type="domain" description="EamA" evidence="6">
    <location>
        <begin position="152"/>
        <end position="279"/>
    </location>
</feature>
<organism evidence="7 8">
    <name type="scientific">Photobacterium jeanii</name>
    <dbReference type="NCBI Taxonomy" id="858640"/>
    <lineage>
        <taxon>Bacteria</taxon>
        <taxon>Pseudomonadati</taxon>
        <taxon>Pseudomonadota</taxon>
        <taxon>Gammaproteobacteria</taxon>
        <taxon>Vibrionales</taxon>
        <taxon>Vibrionaceae</taxon>
        <taxon>Photobacterium</taxon>
    </lineage>
</organism>
<protein>
    <recommendedName>
        <fullName evidence="6">EamA domain-containing protein</fullName>
    </recommendedName>
</protein>
<dbReference type="AlphaFoldDB" id="A0A178K7P2"/>
<dbReference type="PANTHER" id="PTHR22911:SF6">
    <property type="entry name" value="SOLUTE CARRIER FAMILY 35 MEMBER G1"/>
    <property type="match status" value="1"/>
</dbReference>
<keyword evidence="2 5" id="KW-0812">Transmembrane</keyword>
<evidence type="ECO:0000313" key="7">
    <source>
        <dbReference type="EMBL" id="OAN13358.1"/>
    </source>
</evidence>
<dbReference type="SUPFAM" id="SSF103481">
    <property type="entry name" value="Multidrug resistance efflux transporter EmrE"/>
    <property type="match status" value="2"/>
</dbReference>
<feature type="transmembrane region" description="Helical" evidence="5">
    <location>
        <begin position="12"/>
        <end position="32"/>
    </location>
</feature>
<dbReference type="STRING" id="858640.A3K86_15070"/>
<feature type="transmembrane region" description="Helical" evidence="5">
    <location>
        <begin position="101"/>
        <end position="118"/>
    </location>
</feature>
<dbReference type="GO" id="GO:0016020">
    <property type="term" value="C:membrane"/>
    <property type="evidence" value="ECO:0007669"/>
    <property type="project" value="UniProtKB-SubCell"/>
</dbReference>
<comment type="caution">
    <text evidence="7">The sequence shown here is derived from an EMBL/GenBank/DDBJ whole genome shotgun (WGS) entry which is preliminary data.</text>
</comment>
<evidence type="ECO:0000259" key="6">
    <source>
        <dbReference type="Pfam" id="PF00892"/>
    </source>
</evidence>
<name>A0A178K7P2_9GAMM</name>
<evidence type="ECO:0000256" key="3">
    <source>
        <dbReference type="ARBA" id="ARBA00022989"/>
    </source>
</evidence>
<evidence type="ECO:0000256" key="2">
    <source>
        <dbReference type="ARBA" id="ARBA00022692"/>
    </source>
</evidence>
<feature type="transmembrane region" description="Helical" evidence="5">
    <location>
        <begin position="210"/>
        <end position="231"/>
    </location>
</feature>